<feature type="chain" id="PRO_5004497232" description="Plastocyanin-like domain-containing protein" evidence="2">
    <location>
        <begin position="20"/>
        <end position="347"/>
    </location>
</feature>
<evidence type="ECO:0000259" key="3">
    <source>
        <dbReference type="Pfam" id="PF07732"/>
    </source>
</evidence>
<dbReference type="InterPro" id="IPR011707">
    <property type="entry name" value="Cu-oxidase-like_N"/>
</dbReference>
<dbReference type="Proteomes" id="UP000014254">
    <property type="component" value="Unassembled WGS sequence"/>
</dbReference>
<feature type="domain" description="Plastocyanin-like" evidence="3">
    <location>
        <begin position="99"/>
        <end position="201"/>
    </location>
</feature>
<dbReference type="GO" id="GO:0005507">
    <property type="term" value="F:copper ion binding"/>
    <property type="evidence" value="ECO:0007669"/>
    <property type="project" value="InterPro"/>
</dbReference>
<dbReference type="EMBL" id="KE123914">
    <property type="protein sequence ID" value="EPB90961.1"/>
    <property type="molecule type" value="Genomic_DNA"/>
</dbReference>
<organism evidence="4 5">
    <name type="scientific">Mucor circinelloides f. circinelloides (strain 1006PhL)</name>
    <name type="common">Mucormycosis agent</name>
    <name type="synonym">Calyptromyces circinelloides</name>
    <dbReference type="NCBI Taxonomy" id="1220926"/>
    <lineage>
        <taxon>Eukaryota</taxon>
        <taxon>Fungi</taxon>
        <taxon>Fungi incertae sedis</taxon>
        <taxon>Mucoromycota</taxon>
        <taxon>Mucoromycotina</taxon>
        <taxon>Mucoromycetes</taxon>
        <taxon>Mucorales</taxon>
        <taxon>Mucorineae</taxon>
        <taxon>Mucoraceae</taxon>
        <taxon>Mucor</taxon>
    </lineage>
</organism>
<keyword evidence="5" id="KW-1185">Reference proteome</keyword>
<evidence type="ECO:0000256" key="2">
    <source>
        <dbReference type="SAM" id="SignalP"/>
    </source>
</evidence>
<evidence type="ECO:0000256" key="1">
    <source>
        <dbReference type="ARBA" id="ARBA00010609"/>
    </source>
</evidence>
<protein>
    <recommendedName>
        <fullName evidence="3">Plastocyanin-like domain-containing protein</fullName>
    </recommendedName>
</protein>
<dbReference type="OMA" id="EFEMEGA"/>
<evidence type="ECO:0000313" key="4">
    <source>
        <dbReference type="EMBL" id="EPB90961.1"/>
    </source>
</evidence>
<name>S2JKV9_MUCC1</name>
<dbReference type="eggNOG" id="KOG1263">
    <property type="taxonomic scope" value="Eukaryota"/>
</dbReference>
<reference evidence="5" key="1">
    <citation type="submission" date="2013-05" db="EMBL/GenBank/DDBJ databases">
        <title>The Genome sequence of Mucor circinelloides f. circinelloides 1006PhL.</title>
        <authorList>
            <consortium name="The Broad Institute Genomics Platform"/>
            <person name="Cuomo C."/>
            <person name="Earl A."/>
            <person name="Findley K."/>
            <person name="Lee S.C."/>
            <person name="Walker B."/>
            <person name="Young S."/>
            <person name="Zeng Q."/>
            <person name="Gargeya S."/>
            <person name="Fitzgerald M."/>
            <person name="Haas B."/>
            <person name="Abouelleil A."/>
            <person name="Allen A.W."/>
            <person name="Alvarado L."/>
            <person name="Arachchi H.M."/>
            <person name="Berlin A.M."/>
            <person name="Chapman S.B."/>
            <person name="Gainer-Dewar J."/>
            <person name="Goldberg J."/>
            <person name="Griggs A."/>
            <person name="Gujja S."/>
            <person name="Hansen M."/>
            <person name="Howarth C."/>
            <person name="Imamovic A."/>
            <person name="Ireland A."/>
            <person name="Larimer J."/>
            <person name="McCowan C."/>
            <person name="Murphy C."/>
            <person name="Pearson M."/>
            <person name="Poon T.W."/>
            <person name="Priest M."/>
            <person name="Roberts A."/>
            <person name="Saif S."/>
            <person name="Shea T."/>
            <person name="Sisk P."/>
            <person name="Sykes S."/>
            <person name="Wortman J."/>
            <person name="Nusbaum C."/>
            <person name="Birren B."/>
        </authorList>
    </citation>
    <scope>NUCLEOTIDE SEQUENCE [LARGE SCALE GENOMIC DNA]</scope>
    <source>
        <strain evidence="5">1006PhL</strain>
    </source>
</reference>
<gene>
    <name evidence="4" type="ORF">HMPREF1544_02215</name>
</gene>
<feature type="signal peptide" evidence="2">
    <location>
        <begin position="1"/>
        <end position="19"/>
    </location>
</feature>
<proteinExistence type="inferred from homology"/>
<dbReference type="AlphaFoldDB" id="S2JKV9"/>
<dbReference type="SUPFAM" id="SSF49503">
    <property type="entry name" value="Cupredoxins"/>
    <property type="match status" value="2"/>
</dbReference>
<dbReference type="Gene3D" id="2.60.40.420">
    <property type="entry name" value="Cupredoxins - blue copper proteins"/>
    <property type="match status" value="2"/>
</dbReference>
<dbReference type="InParanoid" id="S2JKV9"/>
<dbReference type="OrthoDB" id="2121828at2759"/>
<comment type="similarity">
    <text evidence="1">Belongs to the multicopper oxidase family.</text>
</comment>
<sequence length="347" mass="39990">MQKLLICCFVLLCIVVVNAANDYFDLLHDEFEANPTGQVRRFYITVEEEIWDYASEMDANANVPDTNIVGTRYYKALYHEYEDASYTKKKKRFSWQGNMGPILRAEVGDIIQVFFWNRATRSYTMHPHGIFYEFEMEGAIFKGSYEESSIGPNQNYTYTWNVLPRAGPGPKDGDSIVWGYHSHVSENDIYAGLYGAIAVYKAGTLSNDQVVTSVFVGDENLSPYLAKTMSTLYPNFDTSRYNTVQLYKANQFHCVNGLISSAPKDLIIRNHTVNWHLLGWGTYWDVRYIKWENSQISWNDEVVNHIRLMPASFYTATVKPSKRRGHFNFGSLDDEMNGMTMKYHVSL</sequence>
<evidence type="ECO:0000313" key="5">
    <source>
        <dbReference type="Proteomes" id="UP000014254"/>
    </source>
</evidence>
<keyword evidence="2" id="KW-0732">Signal</keyword>
<dbReference type="InterPro" id="IPR008972">
    <property type="entry name" value="Cupredoxin"/>
</dbReference>
<dbReference type="Pfam" id="PF07732">
    <property type="entry name" value="Cu-oxidase_3"/>
    <property type="match status" value="1"/>
</dbReference>
<dbReference type="STRING" id="1220926.S2JKV9"/>
<dbReference type="VEuPathDB" id="FungiDB:HMPREF1544_02215"/>
<accession>S2JKV9</accession>